<dbReference type="Proteomes" id="UP000002669">
    <property type="component" value="Unassembled WGS sequence"/>
</dbReference>
<evidence type="ECO:0000256" key="2">
    <source>
        <dbReference type="SAM" id="Phobius"/>
    </source>
</evidence>
<dbReference type="GeneID" id="10025034"/>
<gene>
    <name evidence="3" type="ORF">MGYG_09182</name>
</gene>
<dbReference type="HOGENOM" id="CLU_2096310_0_0_1"/>
<feature type="compositionally biased region" description="Basic and acidic residues" evidence="1">
    <location>
        <begin position="94"/>
        <end position="105"/>
    </location>
</feature>
<sequence length="116" mass="12581">MGAAEGRSGDEKPTHSQGVCICMVWEGDEDVYVLPLNVANEASIMYNGSEMVTSKKANTEIVARAICVGLGMWMWMGMGMGDMVGTPSAFNHKNHCEPEQGDKTLRQNKNKKGAIT</sequence>
<protein>
    <submittedName>
        <fullName evidence="3">Uncharacterized protein</fullName>
    </submittedName>
</protein>
<feature type="compositionally biased region" description="Basic residues" evidence="1">
    <location>
        <begin position="106"/>
        <end position="116"/>
    </location>
</feature>
<evidence type="ECO:0000313" key="3">
    <source>
        <dbReference type="EMBL" id="EFR04967.1"/>
    </source>
</evidence>
<dbReference type="RefSeq" id="XP_003169802.1">
    <property type="nucleotide sequence ID" value="XM_003169754.1"/>
</dbReference>
<dbReference type="eggNOG" id="ENOG502RQAC">
    <property type="taxonomic scope" value="Eukaryota"/>
</dbReference>
<name>E4V4P3_ARTGP</name>
<keyword evidence="2" id="KW-0812">Transmembrane</keyword>
<keyword evidence="2" id="KW-0472">Membrane</keyword>
<feature type="region of interest" description="Disordered" evidence="1">
    <location>
        <begin position="89"/>
        <end position="116"/>
    </location>
</feature>
<accession>E4V4P3</accession>
<proteinExistence type="predicted"/>
<evidence type="ECO:0000256" key="1">
    <source>
        <dbReference type="SAM" id="MobiDB-lite"/>
    </source>
</evidence>
<dbReference type="OrthoDB" id="10571238at2759"/>
<keyword evidence="2" id="KW-1133">Transmembrane helix</keyword>
<feature type="transmembrane region" description="Helical" evidence="2">
    <location>
        <begin position="61"/>
        <end position="78"/>
    </location>
</feature>
<dbReference type="AlphaFoldDB" id="E4V4P3"/>
<organism evidence="4">
    <name type="scientific">Arthroderma gypseum (strain ATCC MYA-4604 / CBS 118893)</name>
    <name type="common">Microsporum gypseum</name>
    <dbReference type="NCBI Taxonomy" id="535722"/>
    <lineage>
        <taxon>Eukaryota</taxon>
        <taxon>Fungi</taxon>
        <taxon>Dikarya</taxon>
        <taxon>Ascomycota</taxon>
        <taxon>Pezizomycotina</taxon>
        <taxon>Eurotiomycetes</taxon>
        <taxon>Eurotiomycetidae</taxon>
        <taxon>Onygenales</taxon>
        <taxon>Arthrodermataceae</taxon>
        <taxon>Nannizzia</taxon>
    </lineage>
</organism>
<keyword evidence="4" id="KW-1185">Reference proteome</keyword>
<dbReference type="InParanoid" id="E4V4P3"/>
<reference evidence="4" key="1">
    <citation type="journal article" date="2012" name="MBio">
        <title>Comparative genome analysis of Trichophyton rubrum and related dermatophytes reveals candidate genes involved in infection.</title>
        <authorList>
            <person name="Martinez D.A."/>
            <person name="Oliver B.G."/>
            <person name="Graeser Y."/>
            <person name="Goldberg J.M."/>
            <person name="Li W."/>
            <person name="Martinez-Rossi N.M."/>
            <person name="Monod M."/>
            <person name="Shelest E."/>
            <person name="Barton R.C."/>
            <person name="Birch E."/>
            <person name="Brakhage A.A."/>
            <person name="Chen Z."/>
            <person name="Gurr S.J."/>
            <person name="Heiman D."/>
            <person name="Heitman J."/>
            <person name="Kosti I."/>
            <person name="Rossi A."/>
            <person name="Saif S."/>
            <person name="Samalova M."/>
            <person name="Saunders C.W."/>
            <person name="Shea T."/>
            <person name="Summerbell R.C."/>
            <person name="Xu J."/>
            <person name="Young S."/>
            <person name="Zeng Q."/>
            <person name="Birren B.W."/>
            <person name="Cuomo C.A."/>
            <person name="White T.C."/>
        </authorList>
    </citation>
    <scope>NUCLEOTIDE SEQUENCE [LARGE SCALE GENOMIC DNA]</scope>
    <source>
        <strain evidence="4">ATCC MYA-4604 / CBS 118893</strain>
    </source>
</reference>
<evidence type="ECO:0000313" key="4">
    <source>
        <dbReference type="Proteomes" id="UP000002669"/>
    </source>
</evidence>
<dbReference type="VEuPathDB" id="FungiDB:MGYG_09182"/>
<dbReference type="EMBL" id="DS989829">
    <property type="protein sequence ID" value="EFR04967.1"/>
    <property type="molecule type" value="Genomic_DNA"/>
</dbReference>